<organism evidence="1 2">
    <name type="scientific">Streptococcus suis</name>
    <dbReference type="NCBI Taxonomy" id="1307"/>
    <lineage>
        <taxon>Bacteria</taxon>
        <taxon>Bacillati</taxon>
        <taxon>Bacillota</taxon>
        <taxon>Bacilli</taxon>
        <taxon>Lactobacillales</taxon>
        <taxon>Streptococcaceae</taxon>
        <taxon>Streptococcus</taxon>
    </lineage>
</organism>
<accession>A0A0M9FJP5</accession>
<dbReference type="EMBL" id="FIIC01000006">
    <property type="protein sequence ID" value="CYV58783.1"/>
    <property type="molecule type" value="Genomic_DNA"/>
</dbReference>
<dbReference type="PATRIC" id="fig|1307.473.peg.182"/>
<sequence length="60" mass="7523">MREKDEKLYVGRFYLFDIIPLWKVKMTKEEWLEEAFFRSSKKKIIECVFIDEEEEDDREI</sequence>
<dbReference type="Proteomes" id="UP000075193">
    <property type="component" value="Unassembled WGS sequence"/>
</dbReference>
<dbReference type="AlphaFoldDB" id="A0A0M9FJP5"/>
<gene>
    <name evidence="1" type="ORF">ERS132441_00700</name>
</gene>
<dbReference type="RefSeq" id="WP_024389789.1">
    <property type="nucleotide sequence ID" value="NZ_CEDF01000006.1"/>
</dbReference>
<evidence type="ECO:0000313" key="1">
    <source>
        <dbReference type="EMBL" id="CYV58783.1"/>
    </source>
</evidence>
<evidence type="ECO:0000313" key="2">
    <source>
        <dbReference type="Proteomes" id="UP000075193"/>
    </source>
</evidence>
<protein>
    <submittedName>
        <fullName evidence="1">Uncharacterized protein</fullName>
    </submittedName>
</protein>
<name>A0A0M9FJP5_STRSU</name>
<reference evidence="1 2" key="1">
    <citation type="submission" date="2016-02" db="EMBL/GenBank/DDBJ databases">
        <authorList>
            <consortium name="Pathogen Informatics"/>
        </authorList>
    </citation>
    <scope>NUCLEOTIDE SEQUENCE [LARGE SCALE GENOMIC DNA]</scope>
    <source>
        <strain evidence="1 2">LSS79</strain>
    </source>
</reference>
<proteinExistence type="predicted"/>